<sequence length="176" mass="19122">MTVLAVAEGPLVFGFGVFVFLALAALIIGGLAYAIRHRDATLRSAYQLGLARQPTPAPVPWPYFFPPGNDARLAWSFRGVWRGRPVQIAEHRDSPRPLTAGAGHTRAATIVVTPLGGPVADQDLGVKAGLHWRVYAGLLAGTRRYPIMPKAIRSELDALVWMADKLGPPPYPPRVW</sequence>
<dbReference type="EMBL" id="BOPO01000150">
    <property type="protein sequence ID" value="GIL31843.1"/>
    <property type="molecule type" value="Genomic_DNA"/>
</dbReference>
<evidence type="ECO:0000313" key="2">
    <source>
        <dbReference type="EMBL" id="GIL29202.1"/>
    </source>
</evidence>
<dbReference type="RefSeq" id="WP_207126872.1">
    <property type="nucleotide sequence ID" value="NZ_BOPO01000084.1"/>
</dbReference>
<accession>A0A8J4AII9</accession>
<keyword evidence="1" id="KW-0812">Transmembrane</keyword>
<evidence type="ECO:0000256" key="1">
    <source>
        <dbReference type="SAM" id="Phobius"/>
    </source>
</evidence>
<keyword evidence="1" id="KW-1133">Transmembrane helix</keyword>
<reference evidence="4" key="1">
    <citation type="journal article" date="2021" name="Int. J. Syst. Evol. Microbiol.">
        <title>Actinocatenispora comari sp. nov., an endophytic actinomycete isolated from aerial parts of Comarum salesowianum.</title>
        <authorList>
            <person name="Oyunbileg N."/>
            <person name="Iizaka Y."/>
            <person name="Hamada M."/>
            <person name="Davaapurev B.O."/>
            <person name="Fukumoto A."/>
            <person name="Tsetseg B."/>
            <person name="Kato F."/>
            <person name="Tamura T."/>
            <person name="Batkhuu J."/>
            <person name="Anzai Y."/>
        </authorList>
    </citation>
    <scope>NUCLEOTIDE SEQUENCE [LARGE SCALE GENOMIC DNA]</scope>
    <source>
        <strain evidence="4">NUM-2625</strain>
    </source>
</reference>
<feature type="transmembrane region" description="Helical" evidence="1">
    <location>
        <begin position="12"/>
        <end position="35"/>
    </location>
</feature>
<name>A0A8J4AII9_9ACTN</name>
<reference evidence="3" key="2">
    <citation type="submission" date="2021-02" db="EMBL/GenBank/DDBJ databases">
        <title>Whole genome shotgun sequence of Actinocatenispora sp. strain NUM-2625.</title>
        <authorList>
            <person name="Oyunbileg N."/>
            <person name="Iizaka Y."/>
            <person name="Davaapurev BO."/>
            <person name="Fukumoto A."/>
            <person name="Batkhuu J."/>
            <person name="Anzai Y."/>
        </authorList>
    </citation>
    <scope>NUCLEOTIDE SEQUENCE</scope>
    <source>
        <strain evidence="3">NUM-2625</strain>
    </source>
</reference>
<comment type="caution">
    <text evidence="3">The sequence shown here is derived from an EMBL/GenBank/DDBJ whole genome shotgun (WGS) entry which is preliminary data.</text>
</comment>
<gene>
    <name evidence="2" type="ORF">NUM_44560</name>
    <name evidence="3" type="ORF">NUM_70970</name>
</gene>
<keyword evidence="4" id="KW-1185">Reference proteome</keyword>
<evidence type="ECO:0000313" key="3">
    <source>
        <dbReference type="EMBL" id="GIL31843.1"/>
    </source>
</evidence>
<protein>
    <recommendedName>
        <fullName evidence="5">DUF2550 family protein</fullName>
    </recommendedName>
</protein>
<dbReference type="Proteomes" id="UP000614996">
    <property type="component" value="Unassembled WGS sequence"/>
</dbReference>
<dbReference type="EMBL" id="BOPO01000084">
    <property type="protein sequence ID" value="GIL29202.1"/>
    <property type="molecule type" value="Genomic_DNA"/>
</dbReference>
<dbReference type="AlphaFoldDB" id="A0A8J4AII9"/>
<keyword evidence="1" id="KW-0472">Membrane</keyword>
<organism evidence="3 4">
    <name type="scientific">Actinocatenispora comari</name>
    <dbReference type="NCBI Taxonomy" id="2807577"/>
    <lineage>
        <taxon>Bacteria</taxon>
        <taxon>Bacillati</taxon>
        <taxon>Actinomycetota</taxon>
        <taxon>Actinomycetes</taxon>
        <taxon>Micromonosporales</taxon>
        <taxon>Micromonosporaceae</taxon>
        <taxon>Actinocatenispora</taxon>
    </lineage>
</organism>
<evidence type="ECO:0000313" key="4">
    <source>
        <dbReference type="Proteomes" id="UP000614996"/>
    </source>
</evidence>
<evidence type="ECO:0008006" key="5">
    <source>
        <dbReference type="Google" id="ProtNLM"/>
    </source>
</evidence>
<proteinExistence type="predicted"/>